<evidence type="ECO:0000313" key="5">
    <source>
        <dbReference type="Proteomes" id="UP001203607"/>
    </source>
</evidence>
<dbReference type="EC" id="1.20.4.1" evidence="4"/>
<dbReference type="InterPro" id="IPR006659">
    <property type="entry name" value="Arsenate_reductase"/>
</dbReference>
<sequence length="114" mass="13189">MIKIYHNPRCRKSREGLEYLEKSGAEFEMVRYLEEVPTKEELTTLIGYLGISPEELVRKNETIWKEQYKGKSLSDAEIIEAMVQNPKLIERPIIVKENKAVVGRPADKISILLD</sequence>
<evidence type="ECO:0000256" key="3">
    <source>
        <dbReference type="PROSITE-ProRule" id="PRU01282"/>
    </source>
</evidence>
<dbReference type="Proteomes" id="UP001203607">
    <property type="component" value="Unassembled WGS sequence"/>
</dbReference>
<dbReference type="InterPro" id="IPR036249">
    <property type="entry name" value="Thioredoxin-like_sf"/>
</dbReference>
<reference evidence="4 5" key="1">
    <citation type="submission" date="2022-05" db="EMBL/GenBank/DDBJ databases">
        <authorList>
            <person name="Park J.-S."/>
        </authorList>
    </citation>
    <scope>NUCLEOTIDE SEQUENCE [LARGE SCALE GENOMIC DNA]</scope>
    <source>
        <strain evidence="4 5">2012CJ35-5</strain>
    </source>
</reference>
<dbReference type="PROSITE" id="PS51353">
    <property type="entry name" value="ARSC"/>
    <property type="match status" value="1"/>
</dbReference>
<gene>
    <name evidence="4" type="primary">arsC</name>
    <name evidence="4" type="ORF">M3P19_05945</name>
</gene>
<dbReference type="Gene3D" id="3.40.30.10">
    <property type="entry name" value="Glutaredoxin"/>
    <property type="match status" value="1"/>
</dbReference>
<dbReference type="PANTHER" id="PTHR30041:SF4">
    <property type="entry name" value="ARSENATE REDUCTASE"/>
    <property type="match status" value="1"/>
</dbReference>
<evidence type="ECO:0000256" key="1">
    <source>
        <dbReference type="ARBA" id="ARBA00007198"/>
    </source>
</evidence>
<keyword evidence="2 4" id="KW-0560">Oxidoreductase</keyword>
<dbReference type="InterPro" id="IPR006660">
    <property type="entry name" value="Arsenate_reductase-like"/>
</dbReference>
<dbReference type="NCBIfam" id="TIGR00014">
    <property type="entry name" value="arsC"/>
    <property type="match status" value="1"/>
</dbReference>
<name>A0ABT0PQ77_9FLAO</name>
<proteinExistence type="inferred from homology"/>
<protein>
    <submittedName>
        <fullName evidence="4">Arsenate reductase (Glutaredoxin)</fullName>
        <ecNumber evidence="4">1.20.4.1</ecNumber>
    </submittedName>
</protein>
<dbReference type="SUPFAM" id="SSF52833">
    <property type="entry name" value="Thioredoxin-like"/>
    <property type="match status" value="1"/>
</dbReference>
<dbReference type="GO" id="GO:0008794">
    <property type="term" value="F:arsenate reductase (glutaredoxin) activity"/>
    <property type="evidence" value="ECO:0007669"/>
    <property type="project" value="UniProtKB-EC"/>
</dbReference>
<evidence type="ECO:0000256" key="2">
    <source>
        <dbReference type="ARBA" id="ARBA00023002"/>
    </source>
</evidence>
<accession>A0ABT0PQ77</accession>
<dbReference type="CDD" id="cd03034">
    <property type="entry name" value="ArsC_ArsC"/>
    <property type="match status" value="1"/>
</dbReference>
<dbReference type="EMBL" id="JAMFMA010000001">
    <property type="protein sequence ID" value="MCL6273543.1"/>
    <property type="molecule type" value="Genomic_DNA"/>
</dbReference>
<dbReference type="PANTHER" id="PTHR30041">
    <property type="entry name" value="ARSENATE REDUCTASE"/>
    <property type="match status" value="1"/>
</dbReference>
<organism evidence="4 5">
    <name type="scientific">Flagellimonas spongiicola</name>
    <dbReference type="NCBI Taxonomy" id="2942208"/>
    <lineage>
        <taxon>Bacteria</taxon>
        <taxon>Pseudomonadati</taxon>
        <taxon>Bacteroidota</taxon>
        <taxon>Flavobacteriia</taxon>
        <taxon>Flavobacteriales</taxon>
        <taxon>Flavobacteriaceae</taxon>
        <taxon>Flagellimonas</taxon>
    </lineage>
</organism>
<comment type="similarity">
    <text evidence="1 3">Belongs to the ArsC family.</text>
</comment>
<evidence type="ECO:0000313" key="4">
    <source>
        <dbReference type="EMBL" id="MCL6273543.1"/>
    </source>
</evidence>
<dbReference type="Pfam" id="PF03960">
    <property type="entry name" value="ArsC"/>
    <property type="match status" value="1"/>
</dbReference>
<comment type="caution">
    <text evidence="4">The sequence shown here is derived from an EMBL/GenBank/DDBJ whole genome shotgun (WGS) entry which is preliminary data.</text>
</comment>
<dbReference type="RefSeq" id="WP_249656716.1">
    <property type="nucleotide sequence ID" value="NZ_JAMFMA010000001.1"/>
</dbReference>
<keyword evidence="5" id="KW-1185">Reference proteome</keyword>